<dbReference type="PANTHER" id="PTHR11709">
    <property type="entry name" value="MULTI-COPPER OXIDASE"/>
    <property type="match status" value="1"/>
</dbReference>
<organism evidence="8 9">
    <name type="scientific">Candidatus Nitrosarchaeum limnium BG20</name>
    <dbReference type="NCBI Taxonomy" id="859192"/>
    <lineage>
        <taxon>Archaea</taxon>
        <taxon>Nitrososphaerota</taxon>
        <taxon>Nitrososphaeria</taxon>
        <taxon>Nitrosopumilales</taxon>
        <taxon>Nitrosopumilaceae</taxon>
        <taxon>Nitrosarchaeum</taxon>
    </lineage>
</organism>
<dbReference type="OrthoDB" id="12293at2157"/>
<dbReference type="GO" id="GO:0016491">
    <property type="term" value="F:oxidoreductase activity"/>
    <property type="evidence" value="ECO:0007669"/>
    <property type="project" value="UniProtKB-KW"/>
</dbReference>
<dbReference type="CDD" id="cd04202">
    <property type="entry name" value="CuRO_D2_2dMcoN_like"/>
    <property type="match status" value="1"/>
</dbReference>
<evidence type="ECO:0000256" key="2">
    <source>
        <dbReference type="ARBA" id="ARBA00023002"/>
    </source>
</evidence>
<dbReference type="CDD" id="cd13860">
    <property type="entry name" value="CuRO_1_2dMco_1"/>
    <property type="match status" value="1"/>
</dbReference>
<evidence type="ECO:0000256" key="3">
    <source>
        <dbReference type="ARBA" id="ARBA00023008"/>
    </source>
</evidence>
<dbReference type="Pfam" id="PF07732">
    <property type="entry name" value="Cu-oxidase_3"/>
    <property type="match status" value="1"/>
</dbReference>
<evidence type="ECO:0000256" key="4">
    <source>
        <dbReference type="SAM" id="Phobius"/>
    </source>
</evidence>
<evidence type="ECO:0000259" key="7">
    <source>
        <dbReference type="Pfam" id="PF13473"/>
    </source>
</evidence>
<evidence type="ECO:0000259" key="5">
    <source>
        <dbReference type="Pfam" id="PF07731"/>
    </source>
</evidence>
<accession>S2EN62</accession>
<dbReference type="InterPro" id="IPR028096">
    <property type="entry name" value="EfeO_Cupredoxin"/>
</dbReference>
<dbReference type="InterPro" id="IPR011707">
    <property type="entry name" value="Cu-oxidase-like_N"/>
</dbReference>
<dbReference type="Pfam" id="PF13473">
    <property type="entry name" value="Cupredoxin_1"/>
    <property type="match status" value="1"/>
</dbReference>
<keyword evidence="3" id="KW-0186">Copper</keyword>
<dbReference type="Pfam" id="PF07731">
    <property type="entry name" value="Cu-oxidase_2"/>
    <property type="match status" value="1"/>
</dbReference>
<feature type="domain" description="EfeO-type cupredoxin-like" evidence="7">
    <location>
        <begin position="21"/>
        <end position="137"/>
    </location>
</feature>
<dbReference type="Proteomes" id="UP000014065">
    <property type="component" value="Unassembled WGS sequence"/>
</dbReference>
<sequence length="431" mass="47827">MDKLFQIIFVSLLVLILAVLILVLIYVQDSSQMMSKDNIQEMPVELISVELKEFKISPSEINIKPGNVKFEVKNIGSVAHEFSVFEPGNTIPIVSVKNIENGQSKESNVVMLKEGIYEIGCYLPGHLEAGMKGKLVVGTAASQPSMKSMSNEEIEKAHEENIKAFPAKTEGLGAQWIEPKIVDGVKVFELTAMPIKWEVYPGKFIDSYSYNGQIPGPEIRVKQGDKVKVVLKNNLPESTSIHFHGLDLPFSQDGVPFISQDPVRPGETFEYNFTIIDTPGTFIYHPHLNAEQQVDKGLFGTFIVEGEKNWDVEYTLIPGDGSHGYTLNGKEFPATAPIIVQKDQKVLVRIVNAGSQLHPMHLHGFDFQVIAQDGKPTTAYTRDTITVAPGERYDILFTASKTGIWPFHCHILSHVESEHGMHGMATAVIVQ</sequence>
<dbReference type="InterPro" id="IPR033138">
    <property type="entry name" value="Cu_oxidase_CS"/>
</dbReference>
<keyword evidence="9" id="KW-1185">Reference proteome</keyword>
<dbReference type="PANTHER" id="PTHR11709:SF394">
    <property type="entry name" value="FI03373P-RELATED"/>
    <property type="match status" value="1"/>
</dbReference>
<dbReference type="PATRIC" id="fig|859192.6.peg.853"/>
<keyword evidence="4" id="KW-1133">Transmembrane helix</keyword>
<dbReference type="RefSeq" id="WP_010191218.1">
    <property type="nucleotide sequence ID" value="NZ_AHJG01000122.1"/>
</dbReference>
<comment type="caution">
    <text evidence="8">The sequence shown here is derived from an EMBL/GenBank/DDBJ whole genome shotgun (WGS) entry which is preliminary data.</text>
</comment>
<dbReference type="InterPro" id="IPR011706">
    <property type="entry name" value="Cu-oxidase_C"/>
</dbReference>
<dbReference type="SUPFAM" id="SSF49503">
    <property type="entry name" value="Cupredoxins"/>
    <property type="match status" value="3"/>
</dbReference>
<dbReference type="InterPro" id="IPR008972">
    <property type="entry name" value="Cupredoxin"/>
</dbReference>
<protein>
    <submittedName>
        <fullName evidence="8">Multicopper oxidase</fullName>
    </submittedName>
</protein>
<evidence type="ECO:0000256" key="1">
    <source>
        <dbReference type="ARBA" id="ARBA00022723"/>
    </source>
</evidence>
<evidence type="ECO:0000259" key="6">
    <source>
        <dbReference type="Pfam" id="PF07732"/>
    </source>
</evidence>
<keyword evidence="4" id="KW-0472">Membrane</keyword>
<feature type="domain" description="Plastocyanin-like" evidence="5">
    <location>
        <begin position="326"/>
        <end position="430"/>
    </location>
</feature>
<name>S2EN62_9ARCH</name>
<feature type="transmembrane region" description="Helical" evidence="4">
    <location>
        <begin position="6"/>
        <end position="27"/>
    </location>
</feature>
<dbReference type="PROSITE" id="PS00079">
    <property type="entry name" value="MULTICOPPER_OXIDASE1"/>
    <property type="match status" value="1"/>
</dbReference>
<feature type="domain" description="Plastocyanin-like" evidence="6">
    <location>
        <begin position="208"/>
        <end position="308"/>
    </location>
</feature>
<dbReference type="Gene3D" id="2.60.40.420">
    <property type="entry name" value="Cupredoxins - blue copper proteins"/>
    <property type="match status" value="3"/>
</dbReference>
<proteinExistence type="predicted"/>
<dbReference type="EMBL" id="AHJG01000122">
    <property type="protein sequence ID" value="EPA05942.1"/>
    <property type="molecule type" value="Genomic_DNA"/>
</dbReference>
<gene>
    <name evidence="8" type="ORF">BG20_I0683</name>
</gene>
<evidence type="ECO:0000313" key="9">
    <source>
        <dbReference type="Proteomes" id="UP000014065"/>
    </source>
</evidence>
<keyword evidence="4" id="KW-0812">Transmembrane</keyword>
<reference evidence="8 9" key="1">
    <citation type="journal article" date="2012" name="J. Bacteriol.">
        <title>Genome Sequence of "Candidatus Nitrosoarchaeum limnia" BG20, a Low-Salinity Ammonia-Oxidizing Archaeon from the San Francisco Bay Estuary.</title>
        <authorList>
            <person name="Mosier A.C."/>
            <person name="Allen E.E."/>
            <person name="Kim M."/>
            <person name="Ferriera S."/>
            <person name="Francis C.A."/>
        </authorList>
    </citation>
    <scope>NUCLEOTIDE SEQUENCE [LARGE SCALE GENOMIC DNA]</scope>
    <source>
        <strain evidence="8 9">BG20</strain>
    </source>
</reference>
<evidence type="ECO:0000313" key="8">
    <source>
        <dbReference type="EMBL" id="EPA05942.1"/>
    </source>
</evidence>
<dbReference type="GO" id="GO:0005507">
    <property type="term" value="F:copper ion binding"/>
    <property type="evidence" value="ECO:0007669"/>
    <property type="project" value="InterPro"/>
</dbReference>
<dbReference type="InterPro" id="IPR045087">
    <property type="entry name" value="Cu-oxidase_fam"/>
</dbReference>
<dbReference type="AlphaFoldDB" id="S2EN62"/>
<keyword evidence="2" id="KW-0560">Oxidoreductase</keyword>
<keyword evidence="1" id="KW-0479">Metal-binding</keyword>